<dbReference type="GO" id="GO:0006099">
    <property type="term" value="P:tricarboxylic acid cycle"/>
    <property type="evidence" value="ECO:0007669"/>
    <property type="project" value="UniProtKB-KW"/>
</dbReference>
<feature type="domain" description="Isopropylmalate dehydrogenase-like" evidence="7">
    <location>
        <begin position="1"/>
        <end position="190"/>
    </location>
</feature>
<dbReference type="Gene3D" id="3.40.718.10">
    <property type="entry name" value="Isopropylmalate Dehydrogenase"/>
    <property type="match status" value="1"/>
</dbReference>
<evidence type="ECO:0000259" key="7">
    <source>
        <dbReference type="SMART" id="SM01329"/>
    </source>
</evidence>
<dbReference type="GO" id="GO:0006102">
    <property type="term" value="P:isocitrate metabolic process"/>
    <property type="evidence" value="ECO:0007669"/>
    <property type="project" value="TreeGrafter"/>
</dbReference>
<sequence length="218" mass="23328">MAFEYAIKHGHFRITTLHKTNVMRLSDGMFVKACRDVSACYPDVEYKEEKLDSFCLHATTNPGRYDVLLTTSLYGAFVSAVCGTMSGGLATVPAAAYGPKAAVFSTVSDYGYSNHCRSEDDCVVVRMPYEREPIVNPTGMIRAAAWMLDHAGMVFAGRRIAGALETAIQRGVRTLDMGGDASCEQFTDAVINNLESPILSDGGGGGGGGDEKCCHTSS</sequence>
<protein>
    <recommendedName>
        <fullName evidence="2">isocitrate dehydrogenase (NAD(+))</fullName>
        <ecNumber evidence="2">1.1.1.41</ecNumber>
    </recommendedName>
    <alternativeName>
        <fullName evidence="6">Isocitric dehydrogenase subunit alpha</fullName>
    </alternativeName>
    <alternativeName>
        <fullName evidence="5">NAD(+)-specific ICDH subunit alpha</fullName>
    </alternativeName>
</protein>
<dbReference type="PANTHER" id="PTHR11835">
    <property type="entry name" value="DECARBOXYLATING DEHYDROGENASES-ISOCITRATE, ISOPROPYLMALATE, TARTRATE"/>
    <property type="match status" value="1"/>
</dbReference>
<dbReference type="SMART" id="SM01329">
    <property type="entry name" value="Iso_dh"/>
    <property type="match status" value="1"/>
</dbReference>
<keyword evidence="4" id="KW-0560">Oxidoreductase</keyword>
<gene>
    <name evidence="8" type="primary">F43G9.1</name>
    <name evidence="8" type="ORF">g.83951</name>
</gene>
<dbReference type="EMBL" id="GGMR01004153">
    <property type="protein sequence ID" value="MBY16772.1"/>
    <property type="molecule type" value="Transcribed_RNA"/>
</dbReference>
<evidence type="ECO:0000256" key="5">
    <source>
        <dbReference type="ARBA" id="ARBA00042642"/>
    </source>
</evidence>
<reference evidence="8" key="1">
    <citation type="submission" date="2018-04" db="EMBL/GenBank/DDBJ databases">
        <title>Transcriptome of Schizaphis graminum biotype I.</title>
        <authorList>
            <person name="Scully E.D."/>
            <person name="Geib S.M."/>
            <person name="Palmer N.A."/>
            <person name="Koch K."/>
            <person name="Bradshaw J."/>
            <person name="Heng-Moss T."/>
            <person name="Sarath G."/>
        </authorList>
    </citation>
    <scope>NUCLEOTIDE SEQUENCE</scope>
</reference>
<dbReference type="EC" id="1.1.1.41" evidence="2"/>
<dbReference type="PANTHER" id="PTHR11835:SF34">
    <property type="entry name" value="ISOCITRATE DEHYDROGENASE [NAD] SUBUNIT ALPHA, MITOCHONDRIAL"/>
    <property type="match status" value="1"/>
</dbReference>
<name>A0A2S2NIL4_SCHGA</name>
<accession>A0A2S2NIL4</accession>
<dbReference type="Pfam" id="PF00180">
    <property type="entry name" value="Iso_dh"/>
    <property type="match status" value="1"/>
</dbReference>
<keyword evidence="3" id="KW-0816">Tricarboxylic acid cycle</keyword>
<dbReference type="AlphaFoldDB" id="A0A2S2NIL4"/>
<proteinExistence type="inferred from homology"/>
<evidence type="ECO:0000256" key="1">
    <source>
        <dbReference type="ARBA" id="ARBA00007769"/>
    </source>
</evidence>
<evidence type="ECO:0000256" key="2">
    <source>
        <dbReference type="ARBA" id="ARBA00013012"/>
    </source>
</evidence>
<evidence type="ECO:0000256" key="3">
    <source>
        <dbReference type="ARBA" id="ARBA00022532"/>
    </source>
</evidence>
<dbReference type="GO" id="GO:0004449">
    <property type="term" value="F:isocitrate dehydrogenase (NAD+) activity"/>
    <property type="evidence" value="ECO:0007669"/>
    <property type="project" value="UniProtKB-EC"/>
</dbReference>
<comment type="similarity">
    <text evidence="1">Belongs to the isocitrate and isopropylmalate dehydrogenases family.</text>
</comment>
<organism evidence="8">
    <name type="scientific">Schizaphis graminum</name>
    <name type="common">Green bug aphid</name>
    <dbReference type="NCBI Taxonomy" id="13262"/>
    <lineage>
        <taxon>Eukaryota</taxon>
        <taxon>Metazoa</taxon>
        <taxon>Ecdysozoa</taxon>
        <taxon>Arthropoda</taxon>
        <taxon>Hexapoda</taxon>
        <taxon>Insecta</taxon>
        <taxon>Pterygota</taxon>
        <taxon>Neoptera</taxon>
        <taxon>Paraneoptera</taxon>
        <taxon>Hemiptera</taxon>
        <taxon>Sternorrhyncha</taxon>
        <taxon>Aphidomorpha</taxon>
        <taxon>Aphidoidea</taxon>
        <taxon>Aphididae</taxon>
        <taxon>Aphidini</taxon>
        <taxon>Schizaphis</taxon>
    </lineage>
</organism>
<evidence type="ECO:0000256" key="6">
    <source>
        <dbReference type="ARBA" id="ARBA00042862"/>
    </source>
</evidence>
<evidence type="ECO:0000313" key="8">
    <source>
        <dbReference type="EMBL" id="MBY16772.1"/>
    </source>
</evidence>
<evidence type="ECO:0000256" key="4">
    <source>
        <dbReference type="ARBA" id="ARBA00023002"/>
    </source>
</evidence>
<dbReference type="InterPro" id="IPR024084">
    <property type="entry name" value="IsoPropMal-DH-like_dom"/>
</dbReference>
<dbReference type="SUPFAM" id="SSF53659">
    <property type="entry name" value="Isocitrate/Isopropylmalate dehydrogenase-like"/>
    <property type="match status" value="1"/>
</dbReference>